<evidence type="ECO:0000313" key="4">
    <source>
        <dbReference type="Proteomes" id="UP000248311"/>
    </source>
</evidence>
<dbReference type="InterPro" id="IPR024535">
    <property type="entry name" value="RHGA/B-epi-like_pectate_lyase"/>
</dbReference>
<dbReference type="EMBL" id="QJTE01000003">
    <property type="protein sequence ID" value="PYE84087.1"/>
    <property type="molecule type" value="Genomic_DNA"/>
</dbReference>
<name>A0A318SW56_9RHOB</name>
<dbReference type="InterPro" id="IPR011050">
    <property type="entry name" value="Pectin_lyase_fold/virulence"/>
</dbReference>
<comment type="caution">
    <text evidence="3">The sequence shown here is derived from an EMBL/GenBank/DDBJ whole genome shotgun (WGS) entry which is preliminary data.</text>
</comment>
<feature type="region of interest" description="Disordered" evidence="1">
    <location>
        <begin position="1"/>
        <end position="27"/>
    </location>
</feature>
<protein>
    <submittedName>
        <fullName evidence="3">Pectate lyase-like protein</fullName>
    </submittedName>
</protein>
<evidence type="ECO:0000313" key="3">
    <source>
        <dbReference type="EMBL" id="PYE84087.1"/>
    </source>
</evidence>
<sequence length="755" mass="81605">MPITDNLTPTPFEDGLDVWSSGNGTPGSDTYAESGTGVFVPADQDFGGALEILKTQSVTRLRFMGRTPVRPGLYFRVTARVKAVAGAFPAVRIAGWAGNAARAHVDGLDETGPATQLTRYGEVVEISAIVGPGRREGVDLAWPGATYGHFGIDLTGSNGGVVRVDDIEIEDITALFLSESLGVVDVRDYGAVGDGSTDDSAAFEAADAAAAGRLVLVPDGVFFLDGDVTFQSPVRFEGRVTMPAARKLILQRNYDFDSYLAAFREEELAFRKAFQALLNFSDHESLDLGGRRINLTGPLDMQACDPGRTSFATRRVIRNGQFQALDSPAWDDAVVTAQARYDPEVPLTLSNVPNAGAIAVGSLVTGNGVGREVYVRAVFPGQGRVVLSQPLHDAEGVQSYTFRRFRYMLDFSGYTSLAQFVLDDIDFQCRGRASGILLAPDGLIFHVRDCFINRPKDRGITSHGEGCQGMLIDRCIFQSAEAQLPVAQRRSIGFNTNANDVKVRENRAALFRHFAVMAGSTNIVAGNHWFQGDDTGVRVAGLIITQVNPTMLVANNYIDNNFIEWTNEHDSTPEFTAGYSYGGLTIEGNIFFASAVSRGFNWVVIKPYGPGHFLNGFTMTGNVFRTINGTIERVEAVDTSLASLNLARSLDVEITGNVFHGVEAEIANPVTVVHAQGSATRAWVVNPAPKLPFGGRARAVESVIPIGPIRNAANGEIYEAPWIDPEFGDGRLFRVVFGSAARGTIRARVRMDRPD</sequence>
<gene>
    <name evidence="3" type="ORF">DFP88_103453</name>
</gene>
<evidence type="ECO:0000256" key="1">
    <source>
        <dbReference type="SAM" id="MobiDB-lite"/>
    </source>
</evidence>
<reference evidence="3 4" key="1">
    <citation type="submission" date="2018-06" db="EMBL/GenBank/DDBJ databases">
        <title>Genomic Encyclopedia of Type Strains, Phase III (KMG-III): the genomes of soil and plant-associated and newly described type strains.</title>
        <authorList>
            <person name="Whitman W."/>
        </authorList>
    </citation>
    <scope>NUCLEOTIDE SEQUENCE [LARGE SCALE GENOMIC DNA]</scope>
    <source>
        <strain evidence="3 4">CECT 9025</strain>
    </source>
</reference>
<dbReference type="Proteomes" id="UP000248311">
    <property type="component" value="Unassembled WGS sequence"/>
</dbReference>
<dbReference type="Pfam" id="PF12708">
    <property type="entry name" value="Pect-lyase_RHGA_epim"/>
    <property type="match status" value="1"/>
</dbReference>
<keyword evidence="3" id="KW-0456">Lyase</keyword>
<proteinExistence type="predicted"/>
<accession>A0A318SW56</accession>
<dbReference type="Gene3D" id="2.160.20.10">
    <property type="entry name" value="Single-stranded right-handed beta-helix, Pectin lyase-like"/>
    <property type="match status" value="2"/>
</dbReference>
<dbReference type="RefSeq" id="WP_110814626.1">
    <property type="nucleotide sequence ID" value="NZ_QJTE01000003.1"/>
</dbReference>
<feature type="domain" description="Rhamnogalacturonase A/B/Epimerase-like pectate lyase" evidence="2">
    <location>
        <begin position="184"/>
        <end position="241"/>
    </location>
</feature>
<organism evidence="3 4">
    <name type="scientific">Pseudoroseicyclus aestuarii</name>
    <dbReference type="NCBI Taxonomy" id="1795041"/>
    <lineage>
        <taxon>Bacteria</taxon>
        <taxon>Pseudomonadati</taxon>
        <taxon>Pseudomonadota</taxon>
        <taxon>Alphaproteobacteria</taxon>
        <taxon>Rhodobacterales</taxon>
        <taxon>Paracoccaceae</taxon>
        <taxon>Pseudoroseicyclus</taxon>
    </lineage>
</organism>
<dbReference type="GO" id="GO:0016829">
    <property type="term" value="F:lyase activity"/>
    <property type="evidence" value="ECO:0007669"/>
    <property type="project" value="UniProtKB-KW"/>
</dbReference>
<dbReference type="AlphaFoldDB" id="A0A318SW56"/>
<keyword evidence="4" id="KW-1185">Reference proteome</keyword>
<dbReference type="InterPro" id="IPR012334">
    <property type="entry name" value="Pectin_lyas_fold"/>
</dbReference>
<evidence type="ECO:0000259" key="2">
    <source>
        <dbReference type="Pfam" id="PF12708"/>
    </source>
</evidence>
<dbReference type="SUPFAM" id="SSF51126">
    <property type="entry name" value="Pectin lyase-like"/>
    <property type="match status" value="1"/>
</dbReference>
<dbReference type="OrthoDB" id="7749009at2"/>